<gene>
    <name evidence="1" type="ORF">THTE_3154</name>
</gene>
<name>A0A286RII6_9BACT</name>
<accession>A0A286RII6</accession>
<organism evidence="1 2">
    <name type="scientific">Thermogutta terrifontis</name>
    <dbReference type="NCBI Taxonomy" id="1331910"/>
    <lineage>
        <taxon>Bacteria</taxon>
        <taxon>Pseudomonadati</taxon>
        <taxon>Planctomycetota</taxon>
        <taxon>Planctomycetia</taxon>
        <taxon>Pirellulales</taxon>
        <taxon>Thermoguttaceae</taxon>
        <taxon>Thermogutta</taxon>
    </lineage>
</organism>
<evidence type="ECO:0000313" key="1">
    <source>
        <dbReference type="EMBL" id="ASV75756.1"/>
    </source>
</evidence>
<proteinExistence type="predicted"/>
<evidence type="ECO:0000313" key="2">
    <source>
        <dbReference type="Proteomes" id="UP000215086"/>
    </source>
</evidence>
<keyword evidence="2" id="KW-1185">Reference proteome</keyword>
<dbReference type="Proteomes" id="UP000215086">
    <property type="component" value="Chromosome"/>
</dbReference>
<dbReference type="EMBL" id="CP018477">
    <property type="protein sequence ID" value="ASV75756.1"/>
    <property type="molecule type" value="Genomic_DNA"/>
</dbReference>
<dbReference type="AlphaFoldDB" id="A0A286RII6"/>
<dbReference type="KEGG" id="ttf:THTE_3154"/>
<reference evidence="1 2" key="1">
    <citation type="journal article" name="Front. Microbiol.">
        <title>Sugar Metabolism of the First Thermophilic Planctomycete Thermogutta terrifontis: Comparative Genomic and Transcriptomic Approaches.</title>
        <authorList>
            <person name="Elcheninov A.G."/>
            <person name="Menzel P."/>
            <person name="Gudbergsdottir S.R."/>
            <person name="Slesarev A.I."/>
            <person name="Kadnikov V.V."/>
            <person name="Krogh A."/>
            <person name="Bonch-Osmolovskaya E.A."/>
            <person name="Peng X."/>
            <person name="Kublanov I.V."/>
        </authorList>
    </citation>
    <scope>NUCLEOTIDE SEQUENCE [LARGE SCALE GENOMIC DNA]</scope>
    <source>
        <strain evidence="1 2">R1</strain>
    </source>
</reference>
<sequence>MYCLGFSDNVGNIENLDEWRAFLTMPLQSRFFETVLREKFEKLG</sequence>
<protein>
    <submittedName>
        <fullName evidence="1">Uncharacterized protein</fullName>
    </submittedName>
</protein>